<name>A0A9P1N6P5_9PELO</name>
<evidence type="ECO:0000313" key="3">
    <source>
        <dbReference type="EMBL" id="CAI5453205.1"/>
    </source>
</evidence>
<organism evidence="3 4">
    <name type="scientific">Caenorhabditis angaria</name>
    <dbReference type="NCBI Taxonomy" id="860376"/>
    <lineage>
        <taxon>Eukaryota</taxon>
        <taxon>Metazoa</taxon>
        <taxon>Ecdysozoa</taxon>
        <taxon>Nematoda</taxon>
        <taxon>Chromadorea</taxon>
        <taxon>Rhabditida</taxon>
        <taxon>Rhabditina</taxon>
        <taxon>Rhabditomorpha</taxon>
        <taxon>Rhabditoidea</taxon>
        <taxon>Rhabditidae</taxon>
        <taxon>Peloderinae</taxon>
        <taxon>Caenorhabditis</taxon>
    </lineage>
</organism>
<dbReference type="OrthoDB" id="5820907at2759"/>
<keyword evidence="4" id="KW-1185">Reference proteome</keyword>
<feature type="region of interest" description="Disordered" evidence="2">
    <location>
        <begin position="395"/>
        <end position="445"/>
    </location>
</feature>
<feature type="coiled-coil region" evidence="1">
    <location>
        <begin position="157"/>
        <end position="240"/>
    </location>
</feature>
<feature type="region of interest" description="Disordered" evidence="2">
    <location>
        <begin position="1"/>
        <end position="29"/>
    </location>
</feature>
<dbReference type="AlphaFoldDB" id="A0A9P1N6P5"/>
<evidence type="ECO:0000256" key="2">
    <source>
        <dbReference type="SAM" id="MobiDB-lite"/>
    </source>
</evidence>
<sequence>MDETPVATPRKNLRQDEATSSTATGEEAPVTFRAGEMLTEIFSELTDKWNDMENLKKGVRMANVMRDRQIDEKINAMRRLEIDEILEIVRVETMKFQNLEKENELLSRHNREMTNMLDLAENGVAKAQNVVFDKMETACKKVLDDFHERESDLMGKLNKSTMKNTKLEGELEEALRKIAKLEEKIDVISKKNEILLQNYESTQSTSEQLSKKCEHLGSENFELQENLTNLRQQLLESQNEAIERTKEVNHLQNAIIAEDSKNREKARKHEKEMIDQMNIYRDDIQKRMDEIVRAKDDKISRILKTNSDREAVLEARNREIMSEMLRYRKDAEKYEKHFEMIESQIKGKLKRNIAMNYREMLDMISEDPNRIPTPPSTSYDDPLLDLAREIENTNKENHKKRQSTQNELLCPPSPKRTIGIQASSSNQQPKKSEPLKKLLPVSRRF</sequence>
<dbReference type="Proteomes" id="UP001152747">
    <property type="component" value="Unassembled WGS sequence"/>
</dbReference>
<reference evidence="3" key="1">
    <citation type="submission" date="2022-11" db="EMBL/GenBank/DDBJ databases">
        <authorList>
            <person name="Kikuchi T."/>
        </authorList>
    </citation>
    <scope>NUCLEOTIDE SEQUENCE</scope>
    <source>
        <strain evidence="3">PS1010</strain>
    </source>
</reference>
<accession>A0A9P1N6P5</accession>
<dbReference type="EMBL" id="CANHGI010000005">
    <property type="protein sequence ID" value="CAI5453205.1"/>
    <property type="molecule type" value="Genomic_DNA"/>
</dbReference>
<gene>
    <name evidence="3" type="ORF">CAMP_LOCUS15842</name>
</gene>
<protein>
    <submittedName>
        <fullName evidence="3">Uncharacterized protein</fullName>
    </submittedName>
</protein>
<evidence type="ECO:0000313" key="4">
    <source>
        <dbReference type="Proteomes" id="UP001152747"/>
    </source>
</evidence>
<comment type="caution">
    <text evidence="3">The sequence shown here is derived from an EMBL/GenBank/DDBJ whole genome shotgun (WGS) entry which is preliminary data.</text>
</comment>
<evidence type="ECO:0000256" key="1">
    <source>
        <dbReference type="SAM" id="Coils"/>
    </source>
</evidence>
<proteinExistence type="predicted"/>
<keyword evidence="1" id="KW-0175">Coiled coil</keyword>